<keyword evidence="2" id="KW-1185">Reference proteome</keyword>
<dbReference type="STRING" id="1048340.SAMN05444487_105195"/>
<dbReference type="GO" id="GO:0016740">
    <property type="term" value="F:transferase activity"/>
    <property type="evidence" value="ECO:0007669"/>
    <property type="project" value="UniProtKB-KW"/>
</dbReference>
<gene>
    <name evidence="1" type="ORF">SAMN05444487_105195</name>
</gene>
<dbReference type="InterPro" id="IPR016181">
    <property type="entry name" value="Acyl_CoA_acyltransferase"/>
</dbReference>
<dbReference type="EMBL" id="FNNQ01000005">
    <property type="protein sequence ID" value="SDW71242.1"/>
    <property type="molecule type" value="Genomic_DNA"/>
</dbReference>
<dbReference type="AlphaFoldDB" id="A0A1H2VS58"/>
<evidence type="ECO:0000313" key="1">
    <source>
        <dbReference type="EMBL" id="SDW71242.1"/>
    </source>
</evidence>
<dbReference type="Proteomes" id="UP000198534">
    <property type="component" value="Unassembled WGS sequence"/>
</dbReference>
<keyword evidence="1" id="KW-0808">Transferase</keyword>
<protein>
    <submittedName>
        <fullName evidence="1">Acetyltransferase (GNAT) domain-containing protein</fullName>
    </submittedName>
</protein>
<accession>A0A1H2VS58</accession>
<sequence length="106" mass="12330">MNKPILLPGERIYLRPISVEDSELYFRMMFNSETRRLTGTQKCFSREGIKRYIEGLSQNSSSLLLLIAFIEDDTVIGDIQLLNIHPTNRNCFILGRSNPSRQRLRL</sequence>
<reference evidence="1 2" key="1">
    <citation type="submission" date="2016-10" db="EMBL/GenBank/DDBJ databases">
        <authorList>
            <person name="de Groot N.N."/>
        </authorList>
    </citation>
    <scope>NUCLEOTIDE SEQUENCE [LARGE SCALE GENOMIC DNA]</scope>
    <source>
        <strain evidence="1 2">DSM 45610</strain>
    </source>
</reference>
<organism evidence="1 2">
    <name type="scientific">Marininema mesophilum</name>
    <dbReference type="NCBI Taxonomy" id="1048340"/>
    <lineage>
        <taxon>Bacteria</taxon>
        <taxon>Bacillati</taxon>
        <taxon>Bacillota</taxon>
        <taxon>Bacilli</taxon>
        <taxon>Bacillales</taxon>
        <taxon>Thermoactinomycetaceae</taxon>
        <taxon>Marininema</taxon>
    </lineage>
</organism>
<dbReference type="SUPFAM" id="SSF55729">
    <property type="entry name" value="Acyl-CoA N-acyltransferases (Nat)"/>
    <property type="match status" value="1"/>
</dbReference>
<dbReference type="Gene3D" id="3.40.630.30">
    <property type="match status" value="1"/>
</dbReference>
<proteinExistence type="predicted"/>
<name>A0A1H2VS58_9BACL</name>
<evidence type="ECO:0000313" key="2">
    <source>
        <dbReference type="Proteomes" id="UP000198534"/>
    </source>
</evidence>